<dbReference type="Pfam" id="PF11579">
    <property type="entry name" value="DUF3238"/>
    <property type="match status" value="1"/>
</dbReference>
<reference evidence="2 3" key="1">
    <citation type="submission" date="2020-07" db="EMBL/GenBank/DDBJ databases">
        <authorList>
            <person name="Feng X."/>
        </authorList>
    </citation>
    <scope>NUCLEOTIDE SEQUENCE [LARGE SCALE GENOMIC DNA]</scope>
    <source>
        <strain evidence="2 3">JCM14086</strain>
    </source>
</reference>
<gene>
    <name evidence="2" type="ORF">H5P30_14775</name>
</gene>
<organism evidence="2 3">
    <name type="scientific">Puniceicoccus vermicola</name>
    <dbReference type="NCBI Taxonomy" id="388746"/>
    <lineage>
        <taxon>Bacteria</taxon>
        <taxon>Pseudomonadati</taxon>
        <taxon>Verrucomicrobiota</taxon>
        <taxon>Opitutia</taxon>
        <taxon>Puniceicoccales</taxon>
        <taxon>Puniceicoccaceae</taxon>
        <taxon>Puniceicoccus</taxon>
    </lineage>
</organism>
<dbReference type="EMBL" id="JACHVA010000116">
    <property type="protein sequence ID" value="MBC2603044.1"/>
    <property type="molecule type" value="Genomic_DNA"/>
</dbReference>
<dbReference type="InterPro" id="IPR021631">
    <property type="entry name" value="DUF3238"/>
</dbReference>
<dbReference type="Proteomes" id="UP000525652">
    <property type="component" value="Unassembled WGS sequence"/>
</dbReference>
<name>A0A7X1AZZ0_9BACT</name>
<comment type="caution">
    <text evidence="2">The sequence shown here is derived from an EMBL/GenBank/DDBJ whole genome shotgun (WGS) entry which is preliminary data.</text>
</comment>
<accession>A0A7X1AZZ0</accession>
<keyword evidence="3" id="KW-1185">Reference proteome</keyword>
<protein>
    <submittedName>
        <fullName evidence="2">DUF3238 domain-containing protein</fullName>
    </submittedName>
</protein>
<evidence type="ECO:0000313" key="2">
    <source>
        <dbReference type="EMBL" id="MBC2603044.1"/>
    </source>
</evidence>
<feature type="compositionally biased region" description="Acidic residues" evidence="1">
    <location>
        <begin position="101"/>
        <end position="110"/>
    </location>
</feature>
<feature type="region of interest" description="Disordered" evidence="1">
    <location>
        <begin position="89"/>
        <end position="110"/>
    </location>
</feature>
<evidence type="ECO:0000313" key="3">
    <source>
        <dbReference type="Proteomes" id="UP000525652"/>
    </source>
</evidence>
<dbReference type="AlphaFoldDB" id="A0A7X1AZZ0"/>
<proteinExistence type="predicted"/>
<evidence type="ECO:0000256" key="1">
    <source>
        <dbReference type="SAM" id="MobiDB-lite"/>
    </source>
</evidence>
<sequence>MIAIDTAPQTDAWIESPNWISDRSIELTCKLDSANPLVSGAPSINYTLKVTIDRNNNTYTLEGTHDGFPAYEVYINGSRVYEHDPLETGEGIGSLFPPEEHDVDESGNLL</sequence>